<keyword evidence="9" id="KW-1185">Reference proteome</keyword>
<evidence type="ECO:0000313" key="8">
    <source>
        <dbReference type="EMBL" id="TBW57366.1"/>
    </source>
</evidence>
<dbReference type="InterPro" id="IPR004846">
    <property type="entry name" value="T2SS/T3SS_dom"/>
</dbReference>
<comment type="caution">
    <text evidence="8">The sequence shown here is derived from an EMBL/GenBank/DDBJ whole genome shotgun (WGS) entry which is preliminary data.</text>
</comment>
<evidence type="ECO:0000256" key="1">
    <source>
        <dbReference type="ARBA" id="ARBA00004370"/>
    </source>
</evidence>
<feature type="region of interest" description="Disordered" evidence="5">
    <location>
        <begin position="116"/>
        <end position="156"/>
    </location>
</feature>
<feature type="transmembrane region" description="Helical" evidence="6">
    <location>
        <begin position="12"/>
        <end position="32"/>
    </location>
</feature>
<keyword evidence="2" id="KW-0732">Signal</keyword>
<organism evidence="8 9">
    <name type="scientific">Marinobacter halodurans</name>
    <dbReference type="NCBI Taxonomy" id="2528979"/>
    <lineage>
        <taxon>Bacteria</taxon>
        <taxon>Pseudomonadati</taxon>
        <taxon>Pseudomonadota</taxon>
        <taxon>Gammaproteobacteria</taxon>
        <taxon>Pseudomonadales</taxon>
        <taxon>Marinobacteraceae</taxon>
        <taxon>Marinobacter</taxon>
    </lineage>
</organism>
<feature type="domain" description="Type II/III secretion system secretin-like" evidence="7">
    <location>
        <begin position="375"/>
        <end position="540"/>
    </location>
</feature>
<dbReference type="InterPro" id="IPR050810">
    <property type="entry name" value="Bact_Secretion_Sys_Channel"/>
</dbReference>
<evidence type="ECO:0000256" key="2">
    <source>
        <dbReference type="ARBA" id="ARBA00022729"/>
    </source>
</evidence>
<dbReference type="PROSITE" id="PS51257">
    <property type="entry name" value="PROKAR_LIPOPROTEIN"/>
    <property type="match status" value="1"/>
</dbReference>
<comment type="subcellular location">
    <subcellularLocation>
        <location evidence="1">Membrane</location>
    </subcellularLocation>
</comment>
<dbReference type="EMBL" id="SJDL01000008">
    <property type="protein sequence ID" value="TBW57366.1"/>
    <property type="molecule type" value="Genomic_DNA"/>
</dbReference>
<protein>
    <recommendedName>
        <fullName evidence="7">Type II/III secretion system secretin-like domain-containing protein</fullName>
    </recommendedName>
</protein>
<evidence type="ECO:0000256" key="6">
    <source>
        <dbReference type="SAM" id="Phobius"/>
    </source>
</evidence>
<sequence>MRIPSMSKRQTFQALIVLIGITSLSGCANWFYKEKGQQEIADRQQSVLDTLKTEKKVHETGQSFVSETPWLAGDQVHKKQAYPTLESAPAELKEQSITLPEIASRLGDLTGINISLDPDLGEEPNKDGYEVDSGNSVGTDASGQSTPANPLMPQLTRNSRNEKLSGLVMEPLATPINVSFNTSLKRALDSLASRFAIDWRYNKRTNEVTFFRTQTRSFQISYPGSADSEAQVGSNEIKDSALNEEITYKNSTGSWDEIEQGIHSLLSPWGKAQISEASGTVTITDTPDTLASAEDYVKQLNSFFRRQVYLELRLVSVSMKDGNAFQASWDSVLNTVMDGAYQVGVNTNSSVIPAQGNAINIIRTKNQAQAALQLLATKANLSQVTSRSVTTMTNQPAPIRIVKDNTYISGVNQLTDANSDSGVTSEVETDTVSTGFSATLIPRIEDATRLQLQISMELSSLISLETVENSIVQIPELDRQSLVQRAWLKSGETLVLSGFSQNSNEIQLTGSGDPSFWGLGGGRNRQTDDQVLLILITPYIESGDHV</sequence>
<feature type="compositionally biased region" description="Polar residues" evidence="5">
    <location>
        <begin position="133"/>
        <end position="148"/>
    </location>
</feature>
<name>A0ABY1ZRA7_9GAMM</name>
<dbReference type="Pfam" id="PF00263">
    <property type="entry name" value="Secretin"/>
    <property type="match status" value="1"/>
</dbReference>
<keyword evidence="6" id="KW-1133">Transmembrane helix</keyword>
<evidence type="ECO:0000259" key="7">
    <source>
        <dbReference type="Pfam" id="PF00263"/>
    </source>
</evidence>
<proteinExistence type="inferred from homology"/>
<keyword evidence="3 6" id="KW-0472">Membrane</keyword>
<reference evidence="8 9" key="1">
    <citation type="submission" date="2019-02" db="EMBL/GenBank/DDBJ databases">
        <title>Marinobacter halodurans sp. nov., a marine bacterium isolated from sea tidal flat.</title>
        <authorList>
            <person name="Yoo Y."/>
            <person name="Lee D.W."/>
            <person name="Kim B.S."/>
            <person name="Kim J.-J."/>
        </authorList>
    </citation>
    <scope>NUCLEOTIDE SEQUENCE [LARGE SCALE GENOMIC DNA]</scope>
    <source>
        <strain evidence="8 9">YJ-S3-2</strain>
    </source>
</reference>
<keyword evidence="6" id="KW-0812">Transmembrane</keyword>
<dbReference type="Proteomes" id="UP000313645">
    <property type="component" value="Unassembled WGS sequence"/>
</dbReference>
<dbReference type="PANTHER" id="PTHR30332:SF24">
    <property type="entry name" value="SECRETIN GSPD-RELATED"/>
    <property type="match status" value="1"/>
</dbReference>
<evidence type="ECO:0000313" key="9">
    <source>
        <dbReference type="Proteomes" id="UP000313645"/>
    </source>
</evidence>
<comment type="similarity">
    <text evidence="4">Belongs to the bacterial secretin family.</text>
</comment>
<evidence type="ECO:0000256" key="3">
    <source>
        <dbReference type="ARBA" id="ARBA00023136"/>
    </source>
</evidence>
<evidence type="ECO:0000256" key="4">
    <source>
        <dbReference type="RuleBase" id="RU004003"/>
    </source>
</evidence>
<dbReference type="PANTHER" id="PTHR30332">
    <property type="entry name" value="PROBABLE GENERAL SECRETION PATHWAY PROTEIN D"/>
    <property type="match status" value="1"/>
</dbReference>
<evidence type="ECO:0000256" key="5">
    <source>
        <dbReference type="SAM" id="MobiDB-lite"/>
    </source>
</evidence>
<gene>
    <name evidence="8" type="ORF">EZI54_06835</name>
</gene>
<accession>A0ABY1ZRA7</accession>